<dbReference type="Proteomes" id="UP001345963">
    <property type="component" value="Unassembled WGS sequence"/>
</dbReference>
<name>A0ABU7C8Q6_9TELE</name>
<reference evidence="1 2" key="1">
    <citation type="submission" date="2021-07" db="EMBL/GenBank/DDBJ databases">
        <authorList>
            <person name="Palmer J.M."/>
        </authorList>
    </citation>
    <scope>NUCLEOTIDE SEQUENCE [LARGE SCALE GENOMIC DNA]</scope>
    <source>
        <strain evidence="1 2">AT_MEX2019</strain>
        <tissue evidence="1">Muscle</tissue>
    </source>
</reference>
<evidence type="ECO:0000313" key="2">
    <source>
        <dbReference type="Proteomes" id="UP001345963"/>
    </source>
</evidence>
<keyword evidence="2" id="KW-1185">Reference proteome</keyword>
<protein>
    <submittedName>
        <fullName evidence="1">Uncharacterized protein</fullName>
    </submittedName>
</protein>
<proteinExistence type="predicted"/>
<gene>
    <name evidence="1" type="ORF">ATANTOWER_004673</name>
</gene>
<comment type="caution">
    <text evidence="1">The sequence shown here is derived from an EMBL/GenBank/DDBJ whole genome shotgun (WGS) entry which is preliminary data.</text>
</comment>
<accession>A0ABU7C8Q6</accession>
<organism evidence="1 2">
    <name type="scientific">Ataeniobius toweri</name>
    <dbReference type="NCBI Taxonomy" id="208326"/>
    <lineage>
        <taxon>Eukaryota</taxon>
        <taxon>Metazoa</taxon>
        <taxon>Chordata</taxon>
        <taxon>Craniata</taxon>
        <taxon>Vertebrata</taxon>
        <taxon>Euteleostomi</taxon>
        <taxon>Actinopterygii</taxon>
        <taxon>Neopterygii</taxon>
        <taxon>Teleostei</taxon>
        <taxon>Neoteleostei</taxon>
        <taxon>Acanthomorphata</taxon>
        <taxon>Ovalentaria</taxon>
        <taxon>Atherinomorphae</taxon>
        <taxon>Cyprinodontiformes</taxon>
        <taxon>Goodeidae</taxon>
        <taxon>Ataeniobius</taxon>
    </lineage>
</organism>
<dbReference type="EMBL" id="JAHUTI010080185">
    <property type="protein sequence ID" value="MED6258240.1"/>
    <property type="molecule type" value="Genomic_DNA"/>
</dbReference>
<sequence>MMVFKTRLDFGPSVKMTAGRTESCQDKDLADNTYRLKRTERSVYVFFRWKDHRGETQWSGPPTGCIYSSIIHFIIYQPAAATLTFLVKTAVLVYHQW</sequence>
<evidence type="ECO:0000313" key="1">
    <source>
        <dbReference type="EMBL" id="MED6258240.1"/>
    </source>
</evidence>